<name>A0A212RJ93_9PROT</name>
<evidence type="ECO:0000313" key="3">
    <source>
        <dbReference type="Proteomes" id="UP000197065"/>
    </source>
</evidence>
<dbReference type="GO" id="GO:0016787">
    <property type="term" value="F:hydrolase activity"/>
    <property type="evidence" value="ECO:0007669"/>
    <property type="project" value="UniProtKB-KW"/>
</dbReference>
<reference evidence="2 3" key="1">
    <citation type="submission" date="2017-06" db="EMBL/GenBank/DDBJ databases">
        <authorList>
            <person name="Kim H.J."/>
            <person name="Triplett B.A."/>
        </authorList>
    </citation>
    <scope>NUCLEOTIDE SEQUENCE [LARGE SCALE GENOMIC DNA]</scope>
    <source>
        <strain evidence="2 3">B29T1</strain>
    </source>
</reference>
<evidence type="ECO:0000313" key="2">
    <source>
        <dbReference type="EMBL" id="SNB72491.1"/>
    </source>
</evidence>
<dbReference type="PANTHER" id="PTHR39328">
    <property type="entry name" value="BLL2871 PROTEIN"/>
    <property type="match status" value="1"/>
</dbReference>
<dbReference type="InterPro" id="IPR010430">
    <property type="entry name" value="DUF1028"/>
</dbReference>
<dbReference type="Pfam" id="PF06267">
    <property type="entry name" value="DUF1028"/>
    <property type="match status" value="1"/>
</dbReference>
<dbReference type="EMBL" id="FYEH01000009">
    <property type="protein sequence ID" value="SNB72491.1"/>
    <property type="molecule type" value="Genomic_DNA"/>
</dbReference>
<dbReference type="Proteomes" id="UP000197065">
    <property type="component" value="Unassembled WGS sequence"/>
</dbReference>
<keyword evidence="1" id="KW-0732">Signal</keyword>
<feature type="signal peptide" evidence="1">
    <location>
        <begin position="1"/>
        <end position="27"/>
    </location>
</feature>
<dbReference type="Gene3D" id="3.60.20.10">
    <property type="entry name" value="Glutamine Phosphoribosylpyrophosphate, subunit 1, domain 1"/>
    <property type="match status" value="1"/>
</dbReference>
<sequence>MTFSLAARCARTGMFGMVVSSSSPAVAARCAHARAKVGAAASQNVTDPALGQQMLDLMAHGASAEEAVKIAARSTPFGAYRQLTAVDSQGGVGVHIGAKTLGTHGAARSQNVVAAGNLLANPEVPARMVSAFAQTEGHLGFRLLAALVAGQAAGGEAGPVHSAGLLVVDRTSWPLVDLRVDWHEEDPIKALALAWEIYAPQMQAYIDRALDPSEAPSYGVPGDP</sequence>
<accession>A0A212RJ93</accession>
<keyword evidence="2" id="KW-0378">Hydrolase</keyword>
<gene>
    <name evidence="2" type="ORF">SAMN07250955_109110</name>
</gene>
<dbReference type="OrthoDB" id="9790012at2"/>
<evidence type="ECO:0000256" key="1">
    <source>
        <dbReference type="SAM" id="SignalP"/>
    </source>
</evidence>
<dbReference type="AlphaFoldDB" id="A0A212RJ93"/>
<proteinExistence type="predicted"/>
<protein>
    <submittedName>
        <fullName evidence="2">Uncharacterized conserved protein, Ntn-hydrolase superfamily</fullName>
    </submittedName>
</protein>
<feature type="chain" id="PRO_5012849486" evidence="1">
    <location>
        <begin position="28"/>
        <end position="224"/>
    </location>
</feature>
<keyword evidence="3" id="KW-1185">Reference proteome</keyword>
<organism evidence="2 3">
    <name type="scientific">Arboricoccus pini</name>
    <dbReference type="NCBI Taxonomy" id="1963835"/>
    <lineage>
        <taxon>Bacteria</taxon>
        <taxon>Pseudomonadati</taxon>
        <taxon>Pseudomonadota</taxon>
        <taxon>Alphaproteobacteria</taxon>
        <taxon>Geminicoccales</taxon>
        <taxon>Geminicoccaceae</taxon>
        <taxon>Arboricoccus</taxon>
    </lineage>
</organism>
<dbReference type="InterPro" id="IPR029055">
    <property type="entry name" value="Ntn_hydrolases_N"/>
</dbReference>
<dbReference type="RefSeq" id="WP_088562046.1">
    <property type="nucleotide sequence ID" value="NZ_FYEH01000009.1"/>
</dbReference>
<dbReference type="SUPFAM" id="SSF56235">
    <property type="entry name" value="N-terminal nucleophile aminohydrolases (Ntn hydrolases)"/>
    <property type="match status" value="1"/>
</dbReference>
<dbReference type="PANTHER" id="PTHR39328:SF1">
    <property type="entry name" value="BLL2871 PROTEIN"/>
    <property type="match status" value="1"/>
</dbReference>